<reference evidence="4 5" key="1">
    <citation type="submission" date="2013-07" db="EMBL/GenBank/DDBJ databases">
        <title>Comparative Genomic and Metabolomic Analysis of Twelve Strains of Pseudoalteromonas luteoviolacea.</title>
        <authorList>
            <person name="Vynne N.G."/>
            <person name="Mansson M."/>
            <person name="Gram L."/>
        </authorList>
    </citation>
    <scope>NUCLEOTIDE SEQUENCE [LARGE SCALE GENOMIC DNA]</scope>
    <source>
        <strain evidence="4 5">DSM 6061</strain>
    </source>
</reference>
<name>A0A166WGM3_9GAMM</name>
<dbReference type="Gene3D" id="3.40.50.720">
    <property type="entry name" value="NAD(P)-binding Rossmann-like Domain"/>
    <property type="match status" value="1"/>
</dbReference>
<dbReference type="EMBL" id="AUYB01000104">
    <property type="protein sequence ID" value="KZN37370.1"/>
    <property type="molecule type" value="Genomic_DNA"/>
</dbReference>
<keyword evidence="5" id="KW-1185">Reference proteome</keyword>
<sequence>MTIQSQSQNKKKVLLTGGNGDLAKAIYNSLCSNYEVYLPLRDELDVSSKQSVELYFEDKQFDIVINLAGTLYSSRILDSDPELWIRDINVNLIGTYLVSRAALLTNKSTHIINISSTAGFNSYADWTSYCASKAGVLRLSEGLVKDGFKVNTLCPGAIETKIRDGLNIANNNVMSIEEGIEPILNCINEEFSVGSIVFYRKNELKILDNIDHYYQ</sequence>
<evidence type="ECO:0000256" key="3">
    <source>
        <dbReference type="RuleBase" id="RU000363"/>
    </source>
</evidence>
<dbReference type="InterPro" id="IPR002347">
    <property type="entry name" value="SDR_fam"/>
</dbReference>
<dbReference type="PATRIC" id="fig|1365250.3.peg.2972"/>
<dbReference type="CDD" id="cd05233">
    <property type="entry name" value="SDR_c"/>
    <property type="match status" value="1"/>
</dbReference>
<dbReference type="Proteomes" id="UP000076643">
    <property type="component" value="Unassembled WGS sequence"/>
</dbReference>
<keyword evidence="2" id="KW-0560">Oxidoreductase</keyword>
<dbReference type="PANTHER" id="PTHR42760:SF37">
    <property type="entry name" value="CLAVALDEHYDE DEHYDROGENASE"/>
    <property type="match status" value="1"/>
</dbReference>
<organism evidence="4 5">
    <name type="scientific">Pseudoalteromonas luteoviolacea DSM 6061</name>
    <dbReference type="NCBI Taxonomy" id="1365250"/>
    <lineage>
        <taxon>Bacteria</taxon>
        <taxon>Pseudomonadati</taxon>
        <taxon>Pseudomonadota</taxon>
        <taxon>Gammaproteobacteria</taxon>
        <taxon>Alteromonadales</taxon>
        <taxon>Pseudoalteromonadaceae</taxon>
        <taxon>Pseudoalteromonas</taxon>
    </lineage>
</organism>
<dbReference type="SUPFAM" id="SSF51735">
    <property type="entry name" value="NAD(P)-binding Rossmann-fold domains"/>
    <property type="match status" value="1"/>
</dbReference>
<evidence type="ECO:0000313" key="4">
    <source>
        <dbReference type="EMBL" id="KZN37370.1"/>
    </source>
</evidence>
<dbReference type="GO" id="GO:0016616">
    <property type="term" value="F:oxidoreductase activity, acting on the CH-OH group of donors, NAD or NADP as acceptor"/>
    <property type="evidence" value="ECO:0007669"/>
    <property type="project" value="TreeGrafter"/>
</dbReference>
<gene>
    <name evidence="4" type="ORF">N475_16900</name>
</gene>
<comment type="similarity">
    <text evidence="1 3">Belongs to the short-chain dehydrogenases/reductases (SDR) family.</text>
</comment>
<dbReference type="RefSeq" id="WP_063355507.1">
    <property type="nucleotide sequence ID" value="NZ_AQHB01000030.1"/>
</dbReference>
<dbReference type="PANTHER" id="PTHR42760">
    <property type="entry name" value="SHORT-CHAIN DEHYDROGENASES/REDUCTASES FAMILY MEMBER"/>
    <property type="match status" value="1"/>
</dbReference>
<comment type="caution">
    <text evidence="4">The sequence shown here is derived from an EMBL/GenBank/DDBJ whole genome shotgun (WGS) entry which is preliminary data.</text>
</comment>
<dbReference type="PRINTS" id="PR00080">
    <property type="entry name" value="SDRFAMILY"/>
</dbReference>
<accession>A0A166WGM3</accession>
<evidence type="ECO:0000256" key="2">
    <source>
        <dbReference type="ARBA" id="ARBA00023002"/>
    </source>
</evidence>
<proteinExistence type="inferred from homology"/>
<dbReference type="Pfam" id="PF00106">
    <property type="entry name" value="adh_short"/>
    <property type="match status" value="1"/>
</dbReference>
<evidence type="ECO:0000313" key="5">
    <source>
        <dbReference type="Proteomes" id="UP000076643"/>
    </source>
</evidence>
<dbReference type="GeneID" id="57363598"/>
<dbReference type="AlphaFoldDB" id="A0A166WGM3"/>
<evidence type="ECO:0000256" key="1">
    <source>
        <dbReference type="ARBA" id="ARBA00006484"/>
    </source>
</evidence>
<protein>
    <submittedName>
        <fullName evidence="4">Uncharacterized protein</fullName>
    </submittedName>
</protein>
<dbReference type="InterPro" id="IPR036291">
    <property type="entry name" value="NAD(P)-bd_dom_sf"/>
</dbReference>
<dbReference type="PRINTS" id="PR00081">
    <property type="entry name" value="GDHRDH"/>
</dbReference>